<dbReference type="Gene3D" id="3.40.50.720">
    <property type="entry name" value="NAD(P)-binding Rossmann-like Domain"/>
    <property type="match status" value="1"/>
</dbReference>
<comment type="caution">
    <text evidence="3">The sequence shown here is derived from an EMBL/GenBank/DDBJ whole genome shotgun (WGS) entry which is preliminary data.</text>
</comment>
<gene>
    <name evidence="3" type="ORF">COY87_02420</name>
</gene>
<evidence type="ECO:0000313" key="4">
    <source>
        <dbReference type="Proteomes" id="UP000229401"/>
    </source>
</evidence>
<dbReference type="AlphaFoldDB" id="A0A2M7QJY8"/>
<dbReference type="Proteomes" id="UP000229401">
    <property type="component" value="Unassembled WGS sequence"/>
</dbReference>
<organism evidence="3 4">
    <name type="scientific">Candidatus Roizmanbacteria bacterium CG_4_10_14_0_8_um_filter_33_9</name>
    <dbReference type="NCBI Taxonomy" id="1974826"/>
    <lineage>
        <taxon>Bacteria</taxon>
        <taxon>Candidatus Roizmaniibacteriota</taxon>
    </lineage>
</organism>
<accession>A0A2M7QJY8</accession>
<dbReference type="InterPro" id="IPR001509">
    <property type="entry name" value="Epimerase_deHydtase"/>
</dbReference>
<dbReference type="InterPro" id="IPR036291">
    <property type="entry name" value="NAD(P)-bd_dom_sf"/>
</dbReference>
<sequence>MTIANKKFLVIGGAGFIGSHVVDQLLKEDVKEVIVYDNFSRGSEENLKEAMKDKRLTIIKGDILHRDFLEKAMEGVDGVFHLAAVWLLHCHEYPETAFDVNIKGTFNVIMSAIKQKVGKLVFSSSASVYGNALELPMTEDHPYNNETFYGATKIADEHMFKSLGKRYGLNWVGLRYMNVYGPRQDYHGAYTAVMHKIIDRLEEKKKPILYGDGSQQYDFVYVGDVARA</sequence>
<feature type="domain" description="NAD-dependent epimerase/dehydratase" evidence="2">
    <location>
        <begin position="9"/>
        <end position="228"/>
    </location>
</feature>
<feature type="non-terminal residue" evidence="3">
    <location>
        <position position="228"/>
    </location>
</feature>
<evidence type="ECO:0000256" key="1">
    <source>
        <dbReference type="ARBA" id="ARBA00007637"/>
    </source>
</evidence>
<dbReference type="PROSITE" id="PS00061">
    <property type="entry name" value="ADH_SHORT"/>
    <property type="match status" value="1"/>
</dbReference>
<dbReference type="InterPro" id="IPR020904">
    <property type="entry name" value="Sc_DH/Rdtase_CS"/>
</dbReference>
<evidence type="ECO:0000313" key="3">
    <source>
        <dbReference type="EMBL" id="PIY72160.1"/>
    </source>
</evidence>
<dbReference type="EMBL" id="PFLI01000079">
    <property type="protein sequence ID" value="PIY72160.1"/>
    <property type="molecule type" value="Genomic_DNA"/>
</dbReference>
<dbReference type="SUPFAM" id="SSF51735">
    <property type="entry name" value="NAD(P)-binding Rossmann-fold domains"/>
    <property type="match status" value="1"/>
</dbReference>
<proteinExistence type="inferred from homology"/>
<comment type="similarity">
    <text evidence="1">Belongs to the NAD(P)-dependent epimerase/dehydratase family.</text>
</comment>
<dbReference type="Pfam" id="PF01370">
    <property type="entry name" value="Epimerase"/>
    <property type="match status" value="1"/>
</dbReference>
<dbReference type="PANTHER" id="PTHR43000">
    <property type="entry name" value="DTDP-D-GLUCOSE 4,6-DEHYDRATASE-RELATED"/>
    <property type="match status" value="1"/>
</dbReference>
<evidence type="ECO:0000259" key="2">
    <source>
        <dbReference type="Pfam" id="PF01370"/>
    </source>
</evidence>
<reference evidence="4" key="1">
    <citation type="submission" date="2017-09" db="EMBL/GenBank/DDBJ databases">
        <title>Depth-based differentiation of microbial function through sediment-hosted aquifers and enrichment of novel symbionts in the deep terrestrial subsurface.</title>
        <authorList>
            <person name="Probst A.J."/>
            <person name="Ladd B."/>
            <person name="Jarett J.K."/>
            <person name="Geller-Mcgrath D.E."/>
            <person name="Sieber C.M.K."/>
            <person name="Emerson J.B."/>
            <person name="Anantharaman K."/>
            <person name="Thomas B.C."/>
            <person name="Malmstrom R."/>
            <person name="Stieglmeier M."/>
            <person name="Klingl A."/>
            <person name="Woyke T."/>
            <person name="Ryan C.M."/>
            <person name="Banfield J.F."/>
        </authorList>
    </citation>
    <scope>NUCLEOTIDE SEQUENCE [LARGE SCALE GENOMIC DNA]</scope>
</reference>
<protein>
    <submittedName>
        <fullName evidence="3">NAD-dependent dehydratase</fullName>
    </submittedName>
</protein>
<dbReference type="Gene3D" id="3.90.25.10">
    <property type="entry name" value="UDP-galactose 4-epimerase, domain 1"/>
    <property type="match status" value="1"/>
</dbReference>
<name>A0A2M7QJY8_9BACT</name>